<organism evidence="1 2">
    <name type="scientific">Dryococelus australis</name>
    <dbReference type="NCBI Taxonomy" id="614101"/>
    <lineage>
        <taxon>Eukaryota</taxon>
        <taxon>Metazoa</taxon>
        <taxon>Ecdysozoa</taxon>
        <taxon>Arthropoda</taxon>
        <taxon>Hexapoda</taxon>
        <taxon>Insecta</taxon>
        <taxon>Pterygota</taxon>
        <taxon>Neoptera</taxon>
        <taxon>Polyneoptera</taxon>
        <taxon>Phasmatodea</taxon>
        <taxon>Verophasmatodea</taxon>
        <taxon>Anareolatae</taxon>
        <taxon>Phasmatidae</taxon>
        <taxon>Eurycanthinae</taxon>
        <taxon>Dryococelus</taxon>
    </lineage>
</organism>
<sequence length="579" mass="63793">MGGGGEKRERVAGVLDLVTQRHSNVPQPCASDLHGRNEVESLRAALHRINTGERYKHNHGRGVLAEVAGDAKWKIRLLRSTVEERLTSTHEVRVWMTGGVTKFPRRLDPRHVCRNPSRQSCWISMTLTFDLDHNNLNFSQARRPADTTDFTRISEARFSSAEPWLPYWFDCAVSLLASHQGEPGSIPGRFTGSSQAGIVLEVPLVGGFPRGSPVSPAPSLRRRSILASITLIGSQGLAVKSCPNLFTHSLTHLKRESPRIPGGQERQLPMAKRRWKLRRLGAKRFRSFFRHAALNRRPCHTSLPPAVCRAKGRTRECKSALPAGFLDVSTISRTRIIASCRKLTTGLSASVALRKLVRTWHDVTKKGLKWTACLITPSNIKPGHESDCSVDLTQLVAETPSTTPVMGAEWANVTLGAASFFIGPSQQEGYGDGYVRAVVNRLPETASNIMNKLGDFQLDYNSTCSVCKQICAETRRPSCVKAPTRSEYLSKAEAASGRELRRACRRAAEALKTRAVSRLVITSFTGTMVGMVDPPTPPPALEINIVLPYATSGGARRLQNTRKAAMAWLVWRRVFGEGG</sequence>
<dbReference type="Proteomes" id="UP001159363">
    <property type="component" value="Chromosome 5"/>
</dbReference>
<evidence type="ECO:0000313" key="1">
    <source>
        <dbReference type="EMBL" id="KAJ8880270.1"/>
    </source>
</evidence>
<proteinExistence type="predicted"/>
<protein>
    <submittedName>
        <fullName evidence="1">Uncharacterized protein</fullName>
    </submittedName>
</protein>
<comment type="caution">
    <text evidence="1">The sequence shown here is derived from an EMBL/GenBank/DDBJ whole genome shotgun (WGS) entry which is preliminary data.</text>
</comment>
<dbReference type="EMBL" id="JARBHB010000006">
    <property type="protein sequence ID" value="KAJ8880270.1"/>
    <property type="molecule type" value="Genomic_DNA"/>
</dbReference>
<gene>
    <name evidence="1" type="ORF">PR048_016736</name>
</gene>
<accession>A0ABQ9H7S3</accession>
<evidence type="ECO:0000313" key="2">
    <source>
        <dbReference type="Proteomes" id="UP001159363"/>
    </source>
</evidence>
<reference evidence="1 2" key="1">
    <citation type="submission" date="2023-02" db="EMBL/GenBank/DDBJ databases">
        <title>LHISI_Scaffold_Assembly.</title>
        <authorList>
            <person name="Stuart O.P."/>
            <person name="Cleave R."/>
            <person name="Magrath M.J.L."/>
            <person name="Mikheyev A.S."/>
        </authorList>
    </citation>
    <scope>NUCLEOTIDE SEQUENCE [LARGE SCALE GENOMIC DNA]</scope>
    <source>
        <strain evidence="1">Daus_M_001</strain>
        <tissue evidence="1">Leg muscle</tissue>
    </source>
</reference>
<keyword evidence="2" id="KW-1185">Reference proteome</keyword>
<name>A0ABQ9H7S3_9NEOP</name>